<dbReference type="InterPro" id="IPR050799">
    <property type="entry name" value="ZIP_Transporter"/>
</dbReference>
<dbReference type="GO" id="GO:0140410">
    <property type="term" value="F:monoatomic cation:bicarbonate symporter activity"/>
    <property type="evidence" value="ECO:0007669"/>
    <property type="project" value="TreeGrafter"/>
</dbReference>
<keyword evidence="1" id="KW-0472">Membrane</keyword>
<dbReference type="AlphaFoldDB" id="A0A4E0R1C3"/>
<protein>
    <submittedName>
        <fullName evidence="2">Uncharacterized protein</fullName>
    </submittedName>
</protein>
<keyword evidence="1" id="KW-0812">Transmembrane</keyword>
<organism evidence="2 3">
    <name type="scientific">Fasciola hepatica</name>
    <name type="common">Liver fluke</name>
    <dbReference type="NCBI Taxonomy" id="6192"/>
    <lineage>
        <taxon>Eukaryota</taxon>
        <taxon>Metazoa</taxon>
        <taxon>Spiralia</taxon>
        <taxon>Lophotrochozoa</taxon>
        <taxon>Platyhelminthes</taxon>
        <taxon>Trematoda</taxon>
        <taxon>Digenea</taxon>
        <taxon>Plagiorchiida</taxon>
        <taxon>Echinostomata</taxon>
        <taxon>Echinostomatoidea</taxon>
        <taxon>Fasciolidae</taxon>
        <taxon>Fasciola</taxon>
    </lineage>
</organism>
<keyword evidence="3" id="KW-1185">Reference proteome</keyword>
<name>A0A4E0R1C3_FASHE</name>
<evidence type="ECO:0000256" key="1">
    <source>
        <dbReference type="SAM" id="Phobius"/>
    </source>
</evidence>
<dbReference type="PANTHER" id="PTHR12191:SF37">
    <property type="entry name" value="ZINC TRANSPORTER FOI"/>
    <property type="match status" value="1"/>
</dbReference>
<sequence length="207" mass="22966">MAALGGLLFAPLSKCSGYMTFMSFMVTTAVGSLFSSALLVLVPEALNLSSFESYVPNGHKKWYLPITIAICGGSFLFFTIEFILRRIRAFLESRSSKRDSLGTTNSMAVTNGCCIPVLAGKRNYSDFPYRLREPVAHGDQVAENPRVNPRLSDHDSHKPAALLTNEVDKNHHQQSEKSGCCASRVSLYSQTQSWNIFYTLLFIILVI</sequence>
<dbReference type="PANTHER" id="PTHR12191">
    <property type="entry name" value="SOLUTE CARRIER FAMILY 39"/>
    <property type="match status" value="1"/>
</dbReference>
<dbReference type="GO" id="GO:0005385">
    <property type="term" value="F:zinc ion transmembrane transporter activity"/>
    <property type="evidence" value="ECO:0007669"/>
    <property type="project" value="TreeGrafter"/>
</dbReference>
<dbReference type="EMBL" id="JXXN02005519">
    <property type="protein sequence ID" value="THD19846.1"/>
    <property type="molecule type" value="Genomic_DNA"/>
</dbReference>
<evidence type="ECO:0000313" key="3">
    <source>
        <dbReference type="Proteomes" id="UP000230066"/>
    </source>
</evidence>
<feature type="transmembrane region" description="Helical" evidence="1">
    <location>
        <begin position="21"/>
        <end position="42"/>
    </location>
</feature>
<gene>
    <name evidence="2" type="ORF">D915_009382</name>
</gene>
<dbReference type="GO" id="GO:0071578">
    <property type="term" value="P:zinc ion import across plasma membrane"/>
    <property type="evidence" value="ECO:0007669"/>
    <property type="project" value="TreeGrafter"/>
</dbReference>
<dbReference type="GO" id="GO:0030003">
    <property type="term" value="P:intracellular monoatomic cation homeostasis"/>
    <property type="evidence" value="ECO:0007669"/>
    <property type="project" value="TreeGrafter"/>
</dbReference>
<dbReference type="Proteomes" id="UP000230066">
    <property type="component" value="Unassembled WGS sequence"/>
</dbReference>
<accession>A0A4E0R1C3</accession>
<feature type="transmembrane region" description="Helical" evidence="1">
    <location>
        <begin position="62"/>
        <end position="84"/>
    </location>
</feature>
<comment type="caution">
    <text evidence="2">The sequence shown here is derived from an EMBL/GenBank/DDBJ whole genome shotgun (WGS) entry which is preliminary data.</text>
</comment>
<evidence type="ECO:0000313" key="2">
    <source>
        <dbReference type="EMBL" id="THD19846.1"/>
    </source>
</evidence>
<dbReference type="GO" id="GO:0005886">
    <property type="term" value="C:plasma membrane"/>
    <property type="evidence" value="ECO:0007669"/>
    <property type="project" value="TreeGrafter"/>
</dbReference>
<reference evidence="2" key="1">
    <citation type="submission" date="2019-03" db="EMBL/GenBank/DDBJ databases">
        <title>Improved annotation for the trematode Fasciola hepatica.</title>
        <authorList>
            <person name="Choi Y.-J."/>
            <person name="Martin J."/>
            <person name="Mitreva M."/>
        </authorList>
    </citation>
    <scope>NUCLEOTIDE SEQUENCE [LARGE SCALE GENOMIC DNA]</scope>
</reference>
<proteinExistence type="predicted"/>
<keyword evidence="1" id="KW-1133">Transmembrane helix</keyword>